<name>A0ABQ9WEU1_SAGOE</name>
<evidence type="ECO:0000313" key="2">
    <source>
        <dbReference type="Proteomes" id="UP001266305"/>
    </source>
</evidence>
<sequence>MDASFTGAELPGQVISMAASTLANLAISITGYESSSEDQPSTQPADFLTYHTFVINNLQVQPDQYDDMLY</sequence>
<keyword evidence="2" id="KW-1185">Reference proteome</keyword>
<evidence type="ECO:0000313" key="1">
    <source>
        <dbReference type="EMBL" id="KAK2120131.1"/>
    </source>
</evidence>
<gene>
    <name evidence="1" type="ORF">P7K49_001517</name>
</gene>
<dbReference type="Proteomes" id="UP001266305">
    <property type="component" value="Unassembled WGS sequence"/>
</dbReference>
<proteinExistence type="predicted"/>
<organism evidence="1 2">
    <name type="scientific">Saguinus oedipus</name>
    <name type="common">Cotton-top tamarin</name>
    <name type="synonym">Oedipomidas oedipus</name>
    <dbReference type="NCBI Taxonomy" id="9490"/>
    <lineage>
        <taxon>Eukaryota</taxon>
        <taxon>Metazoa</taxon>
        <taxon>Chordata</taxon>
        <taxon>Craniata</taxon>
        <taxon>Vertebrata</taxon>
        <taxon>Euteleostomi</taxon>
        <taxon>Mammalia</taxon>
        <taxon>Eutheria</taxon>
        <taxon>Euarchontoglires</taxon>
        <taxon>Primates</taxon>
        <taxon>Haplorrhini</taxon>
        <taxon>Platyrrhini</taxon>
        <taxon>Cebidae</taxon>
        <taxon>Callitrichinae</taxon>
        <taxon>Saguinus</taxon>
    </lineage>
</organism>
<dbReference type="EMBL" id="JASSZA010000001">
    <property type="protein sequence ID" value="KAK2120131.1"/>
    <property type="molecule type" value="Genomic_DNA"/>
</dbReference>
<reference evidence="1 2" key="1">
    <citation type="submission" date="2023-05" db="EMBL/GenBank/DDBJ databases">
        <title>B98-5 Cell Line De Novo Hybrid Assembly: An Optical Mapping Approach.</title>
        <authorList>
            <person name="Kananen K."/>
            <person name="Auerbach J.A."/>
            <person name="Kautto E."/>
            <person name="Blachly J.S."/>
        </authorList>
    </citation>
    <scope>NUCLEOTIDE SEQUENCE [LARGE SCALE GENOMIC DNA]</scope>
    <source>
        <strain evidence="1">B95-8</strain>
        <tissue evidence="1">Cell line</tissue>
    </source>
</reference>
<accession>A0ABQ9WEU1</accession>
<protein>
    <submittedName>
        <fullName evidence="1">Uncharacterized protein</fullName>
    </submittedName>
</protein>
<comment type="caution">
    <text evidence="1">The sequence shown here is derived from an EMBL/GenBank/DDBJ whole genome shotgun (WGS) entry which is preliminary data.</text>
</comment>